<feature type="region of interest" description="Disordered" evidence="2">
    <location>
        <begin position="44"/>
        <end position="64"/>
    </location>
</feature>
<dbReference type="FunFam" id="1.10.555.10:FF:000046">
    <property type="entry name" value="Rho GTPase-activating protein 5"/>
    <property type="match status" value="1"/>
</dbReference>
<evidence type="ECO:0000256" key="2">
    <source>
        <dbReference type="SAM" id="MobiDB-lite"/>
    </source>
</evidence>
<keyword evidence="1" id="KW-0343">GTPase activation</keyword>
<dbReference type="GO" id="GO:0005096">
    <property type="term" value="F:GTPase activator activity"/>
    <property type="evidence" value="ECO:0007669"/>
    <property type="project" value="UniProtKB-KW"/>
</dbReference>
<sequence>MATAVTAMEQPKRNAGRRRTNSEISMFEVLLTGFKRSLIVCTTDVEDGDQEEEEEEDGEIQSSMEIGWPTEVRHVAHVTFDRVHGFLGLPTELELELSRRVPSASATVFGVSMESMQCSYDKRRNSIPTILLMLQKRLYAQGGLQAEGIFRITAENSQEEQVRAQLNSGLVPDDIDVHCLAGLIKAWFRELPNGILDQLTPNQVMECESEEDCVQLASLLPSAESGLLDWAIDLMADVVQQEHHNKMNQHNIATVFAPNMTQMVDPLTALMHAVQVMKFLKTLIQKVLRERQESAASEPYGSHSGPSDENPNNHVPLSFCFNATDRNNKDPNEATATNREHVLLKKNKKRRMMMIKMKKSCGTDPLSLDLRKISNNEIICTTTIGRINTTRLEREDAWR</sequence>
<gene>
    <name evidence="4" type="ORF">ZOSMA_166G00380</name>
</gene>
<dbReference type="EMBL" id="LFYR01000636">
    <property type="protein sequence ID" value="KMZ72340.1"/>
    <property type="molecule type" value="Genomic_DNA"/>
</dbReference>
<evidence type="ECO:0000313" key="4">
    <source>
        <dbReference type="EMBL" id="KMZ72340.1"/>
    </source>
</evidence>
<dbReference type="GO" id="GO:0007165">
    <property type="term" value="P:signal transduction"/>
    <property type="evidence" value="ECO:0007669"/>
    <property type="project" value="InterPro"/>
</dbReference>
<feature type="region of interest" description="Disordered" evidence="2">
    <location>
        <begin position="294"/>
        <end position="315"/>
    </location>
</feature>
<dbReference type="SMART" id="SM00285">
    <property type="entry name" value="PBD"/>
    <property type="match status" value="1"/>
</dbReference>
<dbReference type="Gene3D" id="3.90.810.10">
    <property type="entry name" value="CRIB domain"/>
    <property type="match status" value="1"/>
</dbReference>
<dbReference type="OrthoDB" id="185175at2759"/>
<dbReference type="InterPro" id="IPR036936">
    <property type="entry name" value="CRIB_dom_sf"/>
</dbReference>
<feature type="compositionally biased region" description="Polar residues" evidence="2">
    <location>
        <begin position="304"/>
        <end position="315"/>
    </location>
</feature>
<proteinExistence type="predicted"/>
<name>A0A0K9PVR7_ZOSMR</name>
<evidence type="ECO:0000256" key="1">
    <source>
        <dbReference type="ARBA" id="ARBA00022468"/>
    </source>
</evidence>
<evidence type="ECO:0000259" key="3">
    <source>
        <dbReference type="PROSITE" id="PS50238"/>
    </source>
</evidence>
<feature type="domain" description="Rho-GAP" evidence="3">
    <location>
        <begin position="111"/>
        <end position="288"/>
    </location>
</feature>
<dbReference type="Pfam" id="PF00786">
    <property type="entry name" value="PBD"/>
    <property type="match status" value="1"/>
</dbReference>
<dbReference type="CDD" id="cd00132">
    <property type="entry name" value="CRIB"/>
    <property type="match status" value="1"/>
</dbReference>
<dbReference type="Gene3D" id="1.10.555.10">
    <property type="entry name" value="Rho GTPase activation protein"/>
    <property type="match status" value="1"/>
</dbReference>
<dbReference type="InterPro" id="IPR008936">
    <property type="entry name" value="Rho_GTPase_activation_prot"/>
</dbReference>
<dbReference type="Proteomes" id="UP000036987">
    <property type="component" value="Unassembled WGS sequence"/>
</dbReference>
<dbReference type="PROSITE" id="PS50238">
    <property type="entry name" value="RHOGAP"/>
    <property type="match status" value="1"/>
</dbReference>
<dbReference type="InterPro" id="IPR000198">
    <property type="entry name" value="RhoGAP_dom"/>
</dbReference>
<feature type="compositionally biased region" description="Acidic residues" evidence="2">
    <location>
        <begin position="44"/>
        <end position="59"/>
    </location>
</feature>
<accession>A0A0K9PVR7</accession>
<dbReference type="SMART" id="SM00324">
    <property type="entry name" value="RhoGAP"/>
    <property type="match status" value="1"/>
</dbReference>
<reference evidence="5" key="1">
    <citation type="journal article" date="2016" name="Nature">
        <title>The genome of the seagrass Zostera marina reveals angiosperm adaptation to the sea.</title>
        <authorList>
            <person name="Olsen J.L."/>
            <person name="Rouze P."/>
            <person name="Verhelst B."/>
            <person name="Lin Y.-C."/>
            <person name="Bayer T."/>
            <person name="Collen J."/>
            <person name="Dattolo E."/>
            <person name="De Paoli E."/>
            <person name="Dittami S."/>
            <person name="Maumus F."/>
            <person name="Michel G."/>
            <person name="Kersting A."/>
            <person name="Lauritano C."/>
            <person name="Lohaus R."/>
            <person name="Toepel M."/>
            <person name="Tonon T."/>
            <person name="Vanneste K."/>
            <person name="Amirebrahimi M."/>
            <person name="Brakel J."/>
            <person name="Bostroem C."/>
            <person name="Chovatia M."/>
            <person name="Grimwood J."/>
            <person name="Jenkins J.W."/>
            <person name="Jueterbock A."/>
            <person name="Mraz A."/>
            <person name="Stam W.T."/>
            <person name="Tice H."/>
            <person name="Bornberg-Bauer E."/>
            <person name="Green P.J."/>
            <person name="Pearson G.A."/>
            <person name="Procaccini G."/>
            <person name="Duarte C.M."/>
            <person name="Schmutz J."/>
            <person name="Reusch T.B.H."/>
            <person name="Van de Peer Y."/>
        </authorList>
    </citation>
    <scope>NUCLEOTIDE SEQUENCE [LARGE SCALE GENOMIC DNA]</scope>
    <source>
        <strain evidence="5">cv. Finnish</strain>
    </source>
</reference>
<dbReference type="PANTHER" id="PTHR23177:SF64">
    <property type="entry name" value="RHO GTPASE-ACTIVATING PROTEIN 1"/>
    <property type="match status" value="1"/>
</dbReference>
<evidence type="ECO:0000313" key="5">
    <source>
        <dbReference type="Proteomes" id="UP000036987"/>
    </source>
</evidence>
<keyword evidence="5" id="KW-1185">Reference proteome</keyword>
<dbReference type="CDD" id="cd00159">
    <property type="entry name" value="RhoGAP"/>
    <property type="match status" value="1"/>
</dbReference>
<dbReference type="InterPro" id="IPR044785">
    <property type="entry name" value="RopGAP1-5"/>
</dbReference>
<dbReference type="Pfam" id="PF00620">
    <property type="entry name" value="RhoGAP"/>
    <property type="match status" value="1"/>
</dbReference>
<protein>
    <submittedName>
        <fullName evidence="4">Rho GTPase-activating protein</fullName>
    </submittedName>
</protein>
<organism evidence="4 5">
    <name type="scientific">Zostera marina</name>
    <name type="common">Eelgrass</name>
    <dbReference type="NCBI Taxonomy" id="29655"/>
    <lineage>
        <taxon>Eukaryota</taxon>
        <taxon>Viridiplantae</taxon>
        <taxon>Streptophyta</taxon>
        <taxon>Embryophyta</taxon>
        <taxon>Tracheophyta</taxon>
        <taxon>Spermatophyta</taxon>
        <taxon>Magnoliopsida</taxon>
        <taxon>Liliopsida</taxon>
        <taxon>Zosteraceae</taxon>
        <taxon>Zostera</taxon>
    </lineage>
</organism>
<dbReference type="SUPFAM" id="SSF48350">
    <property type="entry name" value="GTPase activation domain, GAP"/>
    <property type="match status" value="1"/>
</dbReference>
<dbReference type="InterPro" id="IPR000095">
    <property type="entry name" value="CRIB_dom"/>
</dbReference>
<comment type="caution">
    <text evidence="4">The sequence shown here is derived from an EMBL/GenBank/DDBJ whole genome shotgun (WGS) entry which is preliminary data.</text>
</comment>
<dbReference type="PANTHER" id="PTHR23177">
    <property type="entry name" value="MKIAA1688 PROTEIN"/>
    <property type="match status" value="1"/>
</dbReference>
<dbReference type="AlphaFoldDB" id="A0A0K9PVR7"/>
<dbReference type="STRING" id="29655.A0A0K9PVR7"/>